<dbReference type="GO" id="GO:0005886">
    <property type="term" value="C:plasma membrane"/>
    <property type="evidence" value="ECO:0007669"/>
    <property type="project" value="UniProtKB-SubCell"/>
</dbReference>
<dbReference type="PANTHER" id="PTHR32089">
    <property type="entry name" value="METHYL-ACCEPTING CHEMOTAXIS PROTEIN MCPB"/>
    <property type="match status" value="1"/>
</dbReference>
<dbReference type="OrthoDB" id="597657at2"/>
<dbReference type="SUPFAM" id="SSF103190">
    <property type="entry name" value="Sensory domain-like"/>
    <property type="match status" value="1"/>
</dbReference>
<dbReference type="GO" id="GO:0007165">
    <property type="term" value="P:signal transduction"/>
    <property type="evidence" value="ECO:0007669"/>
    <property type="project" value="UniProtKB-KW"/>
</dbReference>
<dbReference type="HOGENOM" id="CLU_000445_107_19_9"/>
<keyword evidence="2" id="KW-1003">Cell membrane</keyword>
<comment type="similarity">
    <text evidence="8">Belongs to the methyl-accepting chemotaxis (MCP) protein family.</text>
</comment>
<evidence type="ECO:0000256" key="6">
    <source>
        <dbReference type="ARBA" id="ARBA00023136"/>
    </source>
</evidence>
<gene>
    <name evidence="14" type="ordered locus">Hore_20990</name>
</gene>
<dbReference type="InterPro" id="IPR033479">
    <property type="entry name" value="dCache_1"/>
</dbReference>
<keyword evidence="6 11" id="KW-0472">Membrane</keyword>
<protein>
    <submittedName>
        <fullName evidence="14">Methyl-accepting chemotaxis sensory transducer</fullName>
    </submittedName>
</protein>
<feature type="coiled-coil region" evidence="10">
    <location>
        <begin position="390"/>
        <end position="417"/>
    </location>
</feature>
<dbReference type="Proteomes" id="UP000000719">
    <property type="component" value="Chromosome"/>
</dbReference>
<dbReference type="Pfam" id="PF00672">
    <property type="entry name" value="HAMP"/>
    <property type="match status" value="1"/>
</dbReference>
<comment type="subcellular location">
    <subcellularLocation>
        <location evidence="1">Cell membrane</location>
        <topology evidence="1">Multi-pass membrane protein</topology>
    </subcellularLocation>
</comment>
<evidence type="ECO:0000259" key="13">
    <source>
        <dbReference type="PROSITE" id="PS50885"/>
    </source>
</evidence>
<evidence type="ECO:0000256" key="11">
    <source>
        <dbReference type="SAM" id="Phobius"/>
    </source>
</evidence>
<dbReference type="CDD" id="cd12912">
    <property type="entry name" value="PDC2_MCP_like"/>
    <property type="match status" value="1"/>
</dbReference>
<dbReference type="KEGG" id="hor:Hore_20990"/>
<name>B8CZZ2_HALOH</name>
<dbReference type="STRING" id="373903.Hore_20990"/>
<keyword evidence="4 11" id="KW-0812">Transmembrane</keyword>
<feature type="transmembrane region" description="Helical" evidence="11">
    <location>
        <begin position="12"/>
        <end position="31"/>
    </location>
</feature>
<keyword evidence="5 11" id="KW-1133">Transmembrane helix</keyword>
<dbReference type="PROSITE" id="PS50885">
    <property type="entry name" value="HAMP"/>
    <property type="match status" value="1"/>
</dbReference>
<accession>B8CZZ2</accession>
<evidence type="ECO:0000256" key="2">
    <source>
        <dbReference type="ARBA" id="ARBA00022475"/>
    </source>
</evidence>
<dbReference type="eggNOG" id="COG0840">
    <property type="taxonomic scope" value="Bacteria"/>
</dbReference>
<dbReference type="CDD" id="cd11386">
    <property type="entry name" value="MCP_signal"/>
    <property type="match status" value="1"/>
</dbReference>
<keyword evidence="10" id="KW-0175">Coiled coil</keyword>
<evidence type="ECO:0000256" key="1">
    <source>
        <dbReference type="ARBA" id="ARBA00004651"/>
    </source>
</evidence>
<keyword evidence="15" id="KW-1185">Reference proteome</keyword>
<feature type="domain" description="Methyl-accepting transducer" evidence="12">
    <location>
        <begin position="368"/>
        <end position="618"/>
    </location>
</feature>
<reference evidence="14 15" key="1">
    <citation type="journal article" date="2009" name="PLoS ONE">
        <title>Genome analysis of the anaerobic thermohalophilic bacterium Halothermothrix orenii.</title>
        <authorList>
            <person name="Mavromatis K."/>
            <person name="Ivanova N."/>
            <person name="Anderson I."/>
            <person name="Lykidis A."/>
            <person name="Hooper S.D."/>
            <person name="Sun H."/>
            <person name="Kunin V."/>
            <person name="Lapidus A."/>
            <person name="Hugenholtz P."/>
            <person name="Patel B."/>
            <person name="Kyrpides N.C."/>
        </authorList>
    </citation>
    <scope>NUCLEOTIDE SEQUENCE [LARGE SCALE GENOMIC DNA]</scope>
    <source>
        <strain evidence="15">H 168 / OCM 544 / DSM 9562</strain>
    </source>
</reference>
<dbReference type="PANTHER" id="PTHR32089:SF112">
    <property type="entry name" value="LYSOZYME-LIKE PROTEIN-RELATED"/>
    <property type="match status" value="1"/>
</dbReference>
<dbReference type="PROSITE" id="PS50111">
    <property type="entry name" value="CHEMOTAXIS_TRANSDUC_2"/>
    <property type="match status" value="1"/>
</dbReference>
<evidence type="ECO:0000256" key="3">
    <source>
        <dbReference type="ARBA" id="ARBA00022500"/>
    </source>
</evidence>
<dbReference type="SUPFAM" id="SSF58104">
    <property type="entry name" value="Methyl-accepting chemotaxis protein (MCP) signaling domain"/>
    <property type="match status" value="1"/>
</dbReference>
<evidence type="ECO:0000259" key="12">
    <source>
        <dbReference type="PROSITE" id="PS50111"/>
    </source>
</evidence>
<dbReference type="InterPro" id="IPR029151">
    <property type="entry name" value="Sensor-like_sf"/>
</dbReference>
<dbReference type="Gene3D" id="3.30.450.20">
    <property type="entry name" value="PAS domain"/>
    <property type="match status" value="1"/>
</dbReference>
<dbReference type="CDD" id="cd06225">
    <property type="entry name" value="HAMP"/>
    <property type="match status" value="1"/>
</dbReference>
<evidence type="ECO:0000313" key="15">
    <source>
        <dbReference type="Proteomes" id="UP000000719"/>
    </source>
</evidence>
<dbReference type="Gene3D" id="1.10.287.950">
    <property type="entry name" value="Methyl-accepting chemotaxis protein"/>
    <property type="match status" value="1"/>
</dbReference>
<evidence type="ECO:0000256" key="9">
    <source>
        <dbReference type="PROSITE-ProRule" id="PRU00284"/>
    </source>
</evidence>
<evidence type="ECO:0000256" key="5">
    <source>
        <dbReference type="ARBA" id="ARBA00022989"/>
    </source>
</evidence>
<keyword evidence="7 9" id="KW-0807">Transducer</keyword>
<evidence type="ECO:0000256" key="10">
    <source>
        <dbReference type="SAM" id="Coils"/>
    </source>
</evidence>
<dbReference type="EMBL" id="CP001098">
    <property type="protein sequence ID" value="ACL70844.1"/>
    <property type="molecule type" value="Genomic_DNA"/>
</dbReference>
<dbReference type="SMART" id="SM00283">
    <property type="entry name" value="MA"/>
    <property type="match status" value="1"/>
</dbReference>
<dbReference type="GO" id="GO:0006935">
    <property type="term" value="P:chemotaxis"/>
    <property type="evidence" value="ECO:0007669"/>
    <property type="project" value="UniProtKB-KW"/>
</dbReference>
<organism evidence="14 15">
    <name type="scientific">Halothermothrix orenii (strain H 168 / OCM 544 / DSM 9562)</name>
    <dbReference type="NCBI Taxonomy" id="373903"/>
    <lineage>
        <taxon>Bacteria</taxon>
        <taxon>Bacillati</taxon>
        <taxon>Bacillota</taxon>
        <taxon>Clostridia</taxon>
        <taxon>Halanaerobiales</taxon>
        <taxon>Halothermotrichaceae</taxon>
        <taxon>Halothermothrix</taxon>
    </lineage>
</organism>
<dbReference type="InterPro" id="IPR003660">
    <property type="entry name" value="HAMP_dom"/>
</dbReference>
<dbReference type="Pfam" id="PF00015">
    <property type="entry name" value="MCPsignal"/>
    <property type="match status" value="1"/>
</dbReference>
<dbReference type="Gene3D" id="6.10.340.10">
    <property type="match status" value="1"/>
</dbReference>
<feature type="domain" description="HAMP" evidence="13">
    <location>
        <begin position="296"/>
        <end position="349"/>
    </location>
</feature>
<dbReference type="InterPro" id="IPR004089">
    <property type="entry name" value="MCPsignal_dom"/>
</dbReference>
<dbReference type="AlphaFoldDB" id="B8CZZ2"/>
<evidence type="ECO:0000313" key="14">
    <source>
        <dbReference type="EMBL" id="ACL70844.1"/>
    </source>
</evidence>
<evidence type="ECO:0000256" key="8">
    <source>
        <dbReference type="ARBA" id="ARBA00029447"/>
    </source>
</evidence>
<sequence length="654" mass="70612">MNLNKKFKVKLMLFIIVLMLIPMAIFGYISVTEKIDILEDRTYNTNMQLAESLAKEVVNVVKTSEDIIKIVSKTDAVKSMDPELMEDILMKTVNENEYLANVYVMDKTGMQIFKTEGSLGNRSDRSYFQKAIRGESDFSEVMISRSRGVPIVVYARPITNNGEIVGVIGASVELGILSEIASQVTPGENGYGFIVENTGKIIGHPDQKFAEDMYDASELEPVKNVIKGKKDVGEYTYEGEDKLAAYVPIERTGWGTVVQLPADEAFSEVGTAIRSSLTIIAVAILVGAIAAYLMARFITTPVLEAVKFASQIEKGNLKLDTLKVKSGDEIGQLSRALNNMYKGLKNIILKIMDISEQLASSSEELSASGDQVGETAGQVGSAIQNVASGAEEQSAQIEEVNNKMNDLKNLVDRMEKMSFSMKDASDEVVLSINKGNESVSEAIDKANNVKDTSLEVAQLINKLGKFSEEIGNIVELINGISAQTNLLALNAAIEAARAGEAGRGFSVVAEEIRELAEESGEATEKISNIIGQIRDSVAEAVNKMEESARVVDDNVATIEQTGKAFNEIEGSADKLNQFIETVAKNATEVTTISQQVSEAIDDVAAVSQEAAGNSEEVAASSEEQIAATEEIVSGAKRLADLAEDLAEAVSQFDV</sequence>
<dbReference type="SMART" id="SM00304">
    <property type="entry name" value="HAMP"/>
    <property type="match status" value="1"/>
</dbReference>
<keyword evidence="3" id="KW-0145">Chemotaxis</keyword>
<proteinExistence type="inferred from homology"/>
<evidence type="ECO:0000256" key="7">
    <source>
        <dbReference type="ARBA" id="ARBA00023224"/>
    </source>
</evidence>
<feature type="transmembrane region" description="Helical" evidence="11">
    <location>
        <begin position="277"/>
        <end position="295"/>
    </location>
</feature>
<dbReference type="Pfam" id="PF02743">
    <property type="entry name" value="dCache_1"/>
    <property type="match status" value="1"/>
</dbReference>
<dbReference type="RefSeq" id="WP_015923813.1">
    <property type="nucleotide sequence ID" value="NC_011899.1"/>
</dbReference>
<dbReference type="CDD" id="cd12914">
    <property type="entry name" value="PDC1_DGC_like"/>
    <property type="match status" value="1"/>
</dbReference>
<evidence type="ECO:0000256" key="4">
    <source>
        <dbReference type="ARBA" id="ARBA00022692"/>
    </source>
</evidence>